<dbReference type="GO" id="GO:0016787">
    <property type="term" value="F:hydrolase activity"/>
    <property type="evidence" value="ECO:0007669"/>
    <property type="project" value="UniProtKB-KW"/>
</dbReference>
<name>A0A6J4P6L9_9ACTN</name>
<dbReference type="Gene3D" id="1.10.530.10">
    <property type="match status" value="1"/>
</dbReference>
<dbReference type="InterPro" id="IPR010618">
    <property type="entry name" value="RPF"/>
</dbReference>
<accession>A0A6J4P6L9</accession>
<sequence>MRIPLAQLSRSKSLLAVLVTVVLAAVGGTTAGYAALQKTVTLTLDGQAREVQVMGGTVGDVLAAQGVEVTDKDFVAPSIDEEVEDGFAISVQFGRPLELAVDGESRTYWVNSTNVAQALGEIGRRFSGADLSVSRSAPISRSGITLEVVTPKELRVKLGAKDVRRKKVAVMTVAEVLQQMDYDVDRRDIVKPALETEIADGDKIVVTDIRVTERRDRSVPVENRVIERSDSSMYEGKEEVVQAGRDGVRDVTYKLRFANDRLVNRKVVASRLTRKPVPTIVEVGTKERPAPEPEPEPTSNFAGGSTVWDRLAQCESGGNWAINTGNGYYGGLQFSLSTWRAYGGPGYPHQQSRETQIAIATKLRDSAGGYGAWPHCSSTLGLPR</sequence>
<evidence type="ECO:0000313" key="5">
    <source>
        <dbReference type="EMBL" id="CAA9404857.1"/>
    </source>
</evidence>
<feature type="domain" description="G5" evidence="4">
    <location>
        <begin position="206"/>
        <end position="287"/>
    </location>
</feature>
<comment type="similarity">
    <text evidence="1">Belongs to the transglycosylase family. Rpf subfamily.</text>
</comment>
<dbReference type="AlphaFoldDB" id="A0A6J4P6L9"/>
<dbReference type="Pfam" id="PF07501">
    <property type="entry name" value="G5"/>
    <property type="match status" value="1"/>
</dbReference>
<keyword evidence="2" id="KW-0732">Signal</keyword>
<dbReference type="PROSITE" id="PS51109">
    <property type="entry name" value="G5"/>
    <property type="match status" value="1"/>
</dbReference>
<evidence type="ECO:0000259" key="4">
    <source>
        <dbReference type="PROSITE" id="PS51109"/>
    </source>
</evidence>
<evidence type="ECO:0000256" key="3">
    <source>
        <dbReference type="ARBA" id="ARBA00022801"/>
    </source>
</evidence>
<evidence type="ECO:0000256" key="1">
    <source>
        <dbReference type="ARBA" id="ARBA00010830"/>
    </source>
</evidence>
<protein>
    <submittedName>
        <fullName evidence="5">Cell wall-binding protein</fullName>
    </submittedName>
</protein>
<dbReference type="EMBL" id="CADCUM010000125">
    <property type="protein sequence ID" value="CAA9404857.1"/>
    <property type="molecule type" value="Genomic_DNA"/>
</dbReference>
<dbReference type="Gene3D" id="2.20.230.10">
    <property type="entry name" value="Resuscitation-promoting factor rpfb"/>
    <property type="match status" value="1"/>
</dbReference>
<dbReference type="InterPro" id="IPR023346">
    <property type="entry name" value="Lysozyme-like_dom_sf"/>
</dbReference>
<dbReference type="Pfam" id="PF06737">
    <property type="entry name" value="Transglycosylas"/>
    <property type="match status" value="1"/>
</dbReference>
<gene>
    <name evidence="5" type="ORF">AVDCRST_MAG32-3206</name>
</gene>
<dbReference type="InterPro" id="IPR007137">
    <property type="entry name" value="DUF348"/>
</dbReference>
<reference evidence="5" key="1">
    <citation type="submission" date="2020-02" db="EMBL/GenBank/DDBJ databases">
        <authorList>
            <person name="Meier V. D."/>
        </authorList>
    </citation>
    <scope>NUCLEOTIDE SEQUENCE</scope>
    <source>
        <strain evidence="5">AVDCRST_MAG32</strain>
    </source>
</reference>
<proteinExistence type="inferred from homology"/>
<dbReference type="Pfam" id="PF03990">
    <property type="entry name" value="DUF348"/>
    <property type="match status" value="3"/>
</dbReference>
<dbReference type="SUPFAM" id="SSF53955">
    <property type="entry name" value="Lysozyme-like"/>
    <property type="match status" value="1"/>
</dbReference>
<keyword evidence="3" id="KW-0378">Hydrolase</keyword>
<dbReference type="CDD" id="cd13925">
    <property type="entry name" value="RPF"/>
    <property type="match status" value="1"/>
</dbReference>
<dbReference type="SMART" id="SM01208">
    <property type="entry name" value="G5"/>
    <property type="match status" value="1"/>
</dbReference>
<dbReference type="InterPro" id="IPR011098">
    <property type="entry name" value="G5_dom"/>
</dbReference>
<organism evidence="5">
    <name type="scientific">uncultured Nocardioides sp</name>
    <dbReference type="NCBI Taxonomy" id="198441"/>
    <lineage>
        <taxon>Bacteria</taxon>
        <taxon>Bacillati</taxon>
        <taxon>Actinomycetota</taxon>
        <taxon>Actinomycetes</taxon>
        <taxon>Propionibacteriales</taxon>
        <taxon>Nocardioidaceae</taxon>
        <taxon>Nocardioides</taxon>
        <taxon>environmental samples</taxon>
    </lineage>
</organism>
<evidence type="ECO:0000256" key="2">
    <source>
        <dbReference type="ARBA" id="ARBA00022729"/>
    </source>
</evidence>